<evidence type="ECO:0000313" key="2">
    <source>
        <dbReference type="EMBL" id="KAH6605826.1"/>
    </source>
</evidence>
<gene>
    <name evidence="2" type="ORF">Trco_004979</name>
</gene>
<organism evidence="2 3">
    <name type="scientific">Trichoderma cornu-damae</name>
    <dbReference type="NCBI Taxonomy" id="654480"/>
    <lineage>
        <taxon>Eukaryota</taxon>
        <taxon>Fungi</taxon>
        <taxon>Dikarya</taxon>
        <taxon>Ascomycota</taxon>
        <taxon>Pezizomycotina</taxon>
        <taxon>Sordariomycetes</taxon>
        <taxon>Hypocreomycetidae</taxon>
        <taxon>Hypocreales</taxon>
        <taxon>Hypocreaceae</taxon>
        <taxon>Trichoderma</taxon>
    </lineage>
</organism>
<dbReference type="AlphaFoldDB" id="A0A9P8TSC0"/>
<dbReference type="EMBL" id="JAIWOZ010000004">
    <property type="protein sequence ID" value="KAH6605826.1"/>
    <property type="molecule type" value="Genomic_DNA"/>
</dbReference>
<keyword evidence="3" id="KW-1185">Reference proteome</keyword>
<accession>A0A9P8TSC0</accession>
<feature type="region of interest" description="Disordered" evidence="1">
    <location>
        <begin position="1"/>
        <end position="39"/>
    </location>
</feature>
<comment type="caution">
    <text evidence="2">The sequence shown here is derived from an EMBL/GenBank/DDBJ whole genome shotgun (WGS) entry which is preliminary data.</text>
</comment>
<evidence type="ECO:0000313" key="3">
    <source>
        <dbReference type="Proteomes" id="UP000827724"/>
    </source>
</evidence>
<evidence type="ECO:0000256" key="1">
    <source>
        <dbReference type="SAM" id="MobiDB-lite"/>
    </source>
</evidence>
<protein>
    <submittedName>
        <fullName evidence="2">Uncharacterized protein</fullName>
    </submittedName>
</protein>
<reference evidence="2" key="1">
    <citation type="submission" date="2021-08" db="EMBL/GenBank/DDBJ databases">
        <title>Chromosome-Level Trichoderma cornu-damae using Hi-C Data.</title>
        <authorList>
            <person name="Kim C.S."/>
        </authorList>
    </citation>
    <scope>NUCLEOTIDE SEQUENCE</scope>
    <source>
        <strain evidence="2">KA19-0412C</strain>
    </source>
</reference>
<proteinExistence type="predicted"/>
<dbReference type="Proteomes" id="UP000827724">
    <property type="component" value="Unassembled WGS sequence"/>
</dbReference>
<name>A0A9P8TSC0_9HYPO</name>
<sequence length="153" mass="16299">MRPCPFSSDPPCTKERDPAPSCQIKIPQPSLPVPPSTKTEARFDDGRIGDGLGEKEAVEAVTVTEGSPLIGVVKVSGKETLLDIVIALETFCIALVGAIKDAVMVVTDCVIVSLGRVLIIKMDFRVNVTASITQLKSVETTVITIANGSIFFR</sequence>